<dbReference type="GO" id="GO:0016020">
    <property type="term" value="C:membrane"/>
    <property type="evidence" value="ECO:0007669"/>
    <property type="project" value="UniProtKB-SubCell"/>
</dbReference>
<dbReference type="GO" id="GO:0004671">
    <property type="term" value="F:protein C-terminal S-isoprenylcysteine carboxyl O-methyltransferase activity"/>
    <property type="evidence" value="ECO:0007669"/>
    <property type="project" value="InterPro"/>
</dbReference>
<evidence type="ECO:0000256" key="2">
    <source>
        <dbReference type="ARBA" id="ARBA00022692"/>
    </source>
</evidence>
<keyword evidence="6" id="KW-0489">Methyltransferase</keyword>
<dbReference type="InterPro" id="IPR007269">
    <property type="entry name" value="ICMT_MeTrfase"/>
</dbReference>
<sequence>MHEMLRVALILGALILLPIALYHRIKSQATGERLDRGQEGLFILLTLRPVGLVFVLALLMWMIDPSRLAWSYVELPNRLRVMGLCIGAVAGVLWIWTFRTLGPNLTDTVVTRKEHTLVTSGPYRWVRHPFYDSLALFVAAVFLITANWFLFATGVLVLALILLRTRKEEQNLAARFGDEYRAYRERTGRFLPKG</sequence>
<organism evidence="6 7">
    <name type="scientific">Eiseniibacteriota bacterium</name>
    <dbReference type="NCBI Taxonomy" id="2212470"/>
    <lineage>
        <taxon>Bacteria</taxon>
        <taxon>Candidatus Eiseniibacteriota</taxon>
    </lineage>
</organism>
<protein>
    <submittedName>
        <fullName evidence="6">Isoprenylcysteine carboxylmethyltransferase family protein</fullName>
    </submittedName>
</protein>
<reference evidence="6 7" key="1">
    <citation type="journal article" date="2019" name="Nat. Microbiol.">
        <title>Mediterranean grassland soil C-N compound turnover is dependent on rainfall and depth, and is mediated by genomically divergent microorganisms.</title>
        <authorList>
            <person name="Diamond S."/>
            <person name="Andeer P.F."/>
            <person name="Li Z."/>
            <person name="Crits-Christoph A."/>
            <person name="Burstein D."/>
            <person name="Anantharaman K."/>
            <person name="Lane K.R."/>
            <person name="Thomas B.C."/>
            <person name="Pan C."/>
            <person name="Northen T.R."/>
            <person name="Banfield J.F."/>
        </authorList>
    </citation>
    <scope>NUCLEOTIDE SEQUENCE [LARGE SCALE GENOMIC DNA]</scope>
    <source>
        <strain evidence="6">WS_6</strain>
    </source>
</reference>
<accession>A0A538T5B1</accession>
<evidence type="ECO:0000256" key="4">
    <source>
        <dbReference type="ARBA" id="ARBA00023136"/>
    </source>
</evidence>
<evidence type="ECO:0000313" key="7">
    <source>
        <dbReference type="Proteomes" id="UP000316852"/>
    </source>
</evidence>
<feature type="transmembrane region" description="Helical" evidence="5">
    <location>
        <begin position="41"/>
        <end position="61"/>
    </location>
</feature>
<name>A0A538T5B1_UNCEI</name>
<dbReference type="PANTHER" id="PTHR43847:SF1">
    <property type="entry name" value="BLL3993 PROTEIN"/>
    <property type="match status" value="1"/>
</dbReference>
<evidence type="ECO:0000256" key="1">
    <source>
        <dbReference type="ARBA" id="ARBA00004141"/>
    </source>
</evidence>
<dbReference type="Proteomes" id="UP000316852">
    <property type="component" value="Unassembled WGS sequence"/>
</dbReference>
<dbReference type="PANTHER" id="PTHR43847">
    <property type="entry name" value="BLL3993 PROTEIN"/>
    <property type="match status" value="1"/>
</dbReference>
<comment type="caution">
    <text evidence="6">The sequence shown here is derived from an EMBL/GenBank/DDBJ whole genome shotgun (WGS) entry which is preliminary data.</text>
</comment>
<keyword evidence="2 5" id="KW-0812">Transmembrane</keyword>
<evidence type="ECO:0000313" key="6">
    <source>
        <dbReference type="EMBL" id="TMQ58817.1"/>
    </source>
</evidence>
<keyword evidence="6" id="KW-0808">Transferase</keyword>
<dbReference type="GO" id="GO:0032259">
    <property type="term" value="P:methylation"/>
    <property type="evidence" value="ECO:0007669"/>
    <property type="project" value="UniProtKB-KW"/>
</dbReference>
<dbReference type="Pfam" id="PF04140">
    <property type="entry name" value="ICMT"/>
    <property type="match status" value="1"/>
</dbReference>
<dbReference type="Gene3D" id="1.20.120.1630">
    <property type="match status" value="1"/>
</dbReference>
<evidence type="ECO:0000256" key="5">
    <source>
        <dbReference type="SAM" id="Phobius"/>
    </source>
</evidence>
<feature type="transmembrane region" description="Helical" evidence="5">
    <location>
        <begin position="134"/>
        <end position="163"/>
    </location>
</feature>
<dbReference type="AlphaFoldDB" id="A0A538T5B1"/>
<gene>
    <name evidence="6" type="ORF">E6K76_06755</name>
</gene>
<keyword evidence="3 5" id="KW-1133">Transmembrane helix</keyword>
<dbReference type="EMBL" id="VBOW01000029">
    <property type="protein sequence ID" value="TMQ58817.1"/>
    <property type="molecule type" value="Genomic_DNA"/>
</dbReference>
<dbReference type="InterPro" id="IPR052527">
    <property type="entry name" value="Metal_cation-efflux_comp"/>
</dbReference>
<keyword evidence="4 5" id="KW-0472">Membrane</keyword>
<evidence type="ECO:0000256" key="3">
    <source>
        <dbReference type="ARBA" id="ARBA00022989"/>
    </source>
</evidence>
<feature type="transmembrane region" description="Helical" evidence="5">
    <location>
        <begin position="81"/>
        <end position="98"/>
    </location>
</feature>
<comment type="subcellular location">
    <subcellularLocation>
        <location evidence="1">Membrane</location>
        <topology evidence="1">Multi-pass membrane protein</topology>
    </subcellularLocation>
</comment>
<proteinExistence type="predicted"/>